<reference evidence="4" key="1">
    <citation type="submission" date="2016-10" db="EMBL/GenBank/DDBJ databases">
        <authorList>
            <person name="Varghese N."/>
            <person name="Submissions S."/>
        </authorList>
    </citation>
    <scope>NUCLEOTIDE SEQUENCE [LARGE SCALE GENOMIC DNA]</scope>
    <source>
        <strain evidence="4">NRRL B-51270</strain>
    </source>
</reference>
<accession>A0A1H1UXZ5</accession>
<dbReference type="RefSeq" id="WP_093394371.1">
    <property type="nucleotide sequence ID" value="NZ_LT629736.1"/>
</dbReference>
<dbReference type="AlphaFoldDB" id="A0A1H1UXZ5"/>
<feature type="domain" description="DUF2489" evidence="2">
    <location>
        <begin position="15"/>
        <end position="141"/>
    </location>
</feature>
<dbReference type="EMBL" id="LT629736">
    <property type="protein sequence ID" value="SDS76719.1"/>
    <property type="molecule type" value="Genomic_DNA"/>
</dbReference>
<keyword evidence="4" id="KW-1185">Reference proteome</keyword>
<dbReference type="Pfam" id="PF10675">
    <property type="entry name" value="DUF2489"/>
    <property type="match status" value="1"/>
</dbReference>
<evidence type="ECO:0000256" key="1">
    <source>
        <dbReference type="SAM" id="Phobius"/>
    </source>
</evidence>
<keyword evidence="1" id="KW-0472">Membrane</keyword>
<evidence type="ECO:0000313" key="3">
    <source>
        <dbReference type="EMBL" id="SDS76719.1"/>
    </source>
</evidence>
<proteinExistence type="predicted"/>
<dbReference type="Proteomes" id="UP000243207">
    <property type="component" value="Chromosome I"/>
</dbReference>
<sequence length="146" mass="16918">MNIFDWLAIAGLVVIVALAAYAYVLWRRVWRKRQELERVTRERDDRLAEDIRFLAQSLQTGQVPIIEGSIRIKVLLDNYQRTLPDGVDTDVFTVIYDETADIPTHQGWKDLPKTERNAYRQRMEQLEAEHGPRAIQAAEQLGSGLR</sequence>
<name>A0A1H1UXZ5_9GAMM</name>
<evidence type="ECO:0000259" key="2">
    <source>
        <dbReference type="Pfam" id="PF10675"/>
    </source>
</evidence>
<feature type="transmembrane region" description="Helical" evidence="1">
    <location>
        <begin position="6"/>
        <end position="26"/>
    </location>
</feature>
<dbReference type="InterPro" id="IPR019617">
    <property type="entry name" value="DUF2489"/>
</dbReference>
<evidence type="ECO:0000313" key="4">
    <source>
        <dbReference type="Proteomes" id="UP000243207"/>
    </source>
</evidence>
<dbReference type="STRING" id="487184.SAMN05216421_2153"/>
<dbReference type="OrthoDB" id="5740155at2"/>
<organism evidence="3 4">
    <name type="scientific">Halopseudomonas xinjiangensis</name>
    <dbReference type="NCBI Taxonomy" id="487184"/>
    <lineage>
        <taxon>Bacteria</taxon>
        <taxon>Pseudomonadati</taxon>
        <taxon>Pseudomonadota</taxon>
        <taxon>Gammaproteobacteria</taxon>
        <taxon>Pseudomonadales</taxon>
        <taxon>Pseudomonadaceae</taxon>
        <taxon>Halopseudomonas</taxon>
    </lineage>
</organism>
<keyword evidence="1" id="KW-0812">Transmembrane</keyword>
<keyword evidence="1" id="KW-1133">Transmembrane helix</keyword>
<gene>
    <name evidence="3" type="ORF">SAMN05216421_2153</name>
</gene>
<protein>
    <recommendedName>
        <fullName evidence="2">DUF2489 domain-containing protein</fullName>
    </recommendedName>
</protein>